<accession>A0A167UIE1</accession>
<organism evidence="2 3">
    <name type="scientific">Niveomyces insectorum RCEF 264</name>
    <dbReference type="NCBI Taxonomy" id="1081102"/>
    <lineage>
        <taxon>Eukaryota</taxon>
        <taxon>Fungi</taxon>
        <taxon>Dikarya</taxon>
        <taxon>Ascomycota</taxon>
        <taxon>Pezizomycotina</taxon>
        <taxon>Sordariomycetes</taxon>
        <taxon>Hypocreomycetidae</taxon>
        <taxon>Hypocreales</taxon>
        <taxon>Cordycipitaceae</taxon>
        <taxon>Niveomyces</taxon>
    </lineage>
</organism>
<feature type="region of interest" description="Disordered" evidence="1">
    <location>
        <begin position="20"/>
        <end position="43"/>
    </location>
</feature>
<gene>
    <name evidence="2" type="ORF">SPI_04464</name>
</gene>
<feature type="compositionally biased region" description="Basic residues" evidence="1">
    <location>
        <begin position="76"/>
        <end position="89"/>
    </location>
</feature>
<sequence length="210" mass="22810">MPHLFSRSAAPRAKLVRRADAAAAAAAAPWGTAREHDESSLASASASASASAYEVLLGGNDRSSMRAHQQPSSNHNHGRRHHHHHHHHYNTTASAQRGLQRAWLAAADARRPSWTGERPPPRKLVKEQGASARPLAAQELLEHDDSDKDGGRGKRQQNGNGESEGLAGVDDEARRVAAGNGSKDAEQPGPGSSRNKSIRRKMARWRELHW</sequence>
<dbReference type="Proteomes" id="UP000076874">
    <property type="component" value="Unassembled WGS sequence"/>
</dbReference>
<protein>
    <submittedName>
        <fullName evidence="2">Uncharacterized protein</fullName>
    </submittedName>
</protein>
<reference evidence="2 3" key="1">
    <citation type="journal article" date="2016" name="Genome Biol. Evol.">
        <title>Divergent and convergent evolution of fungal pathogenicity.</title>
        <authorList>
            <person name="Shang Y."/>
            <person name="Xiao G."/>
            <person name="Zheng P."/>
            <person name="Cen K."/>
            <person name="Zhan S."/>
            <person name="Wang C."/>
        </authorList>
    </citation>
    <scope>NUCLEOTIDE SEQUENCE [LARGE SCALE GENOMIC DNA]</scope>
    <source>
        <strain evidence="2 3">RCEF 264</strain>
    </source>
</reference>
<name>A0A167UIE1_9HYPO</name>
<dbReference type="EMBL" id="AZHD01000007">
    <property type="protein sequence ID" value="OAA61605.1"/>
    <property type="molecule type" value="Genomic_DNA"/>
</dbReference>
<dbReference type="OrthoDB" id="5244296at2759"/>
<evidence type="ECO:0000313" key="3">
    <source>
        <dbReference type="Proteomes" id="UP000076874"/>
    </source>
</evidence>
<proteinExistence type="predicted"/>
<comment type="caution">
    <text evidence="2">The sequence shown here is derived from an EMBL/GenBank/DDBJ whole genome shotgun (WGS) entry which is preliminary data.</text>
</comment>
<keyword evidence="3" id="KW-1185">Reference proteome</keyword>
<evidence type="ECO:0000313" key="2">
    <source>
        <dbReference type="EMBL" id="OAA61605.1"/>
    </source>
</evidence>
<evidence type="ECO:0000256" key="1">
    <source>
        <dbReference type="SAM" id="MobiDB-lite"/>
    </source>
</evidence>
<dbReference type="AlphaFoldDB" id="A0A167UIE1"/>
<feature type="region of interest" description="Disordered" evidence="1">
    <location>
        <begin position="63"/>
        <end position="210"/>
    </location>
</feature>
<feature type="compositionally biased region" description="Basic and acidic residues" evidence="1">
    <location>
        <begin position="140"/>
        <end position="152"/>
    </location>
</feature>